<sequence>MTSTFSCTTPEESASHCNNTQGWAYSRRHERLSPCSTLMLSLVAQAQASKRGSPSHAFPRIPDGFEEADIRNFPRDVKEWSHRGL</sequence>
<protein>
    <submittedName>
        <fullName evidence="1">Uncharacterized protein</fullName>
    </submittedName>
</protein>
<dbReference type="AlphaFoldDB" id="A0A2A9NV83"/>
<proteinExistence type="predicted"/>
<name>A0A2A9NV83_9AGAR</name>
<evidence type="ECO:0000313" key="2">
    <source>
        <dbReference type="Proteomes" id="UP000242287"/>
    </source>
</evidence>
<dbReference type="Proteomes" id="UP000242287">
    <property type="component" value="Unassembled WGS sequence"/>
</dbReference>
<dbReference type="EMBL" id="KZ301986">
    <property type="protein sequence ID" value="PFH51610.1"/>
    <property type="molecule type" value="Genomic_DNA"/>
</dbReference>
<accession>A0A2A9NV83</accession>
<keyword evidence="2" id="KW-1185">Reference proteome</keyword>
<evidence type="ECO:0000313" key="1">
    <source>
        <dbReference type="EMBL" id="PFH51610.1"/>
    </source>
</evidence>
<reference evidence="1 2" key="1">
    <citation type="submission" date="2014-02" db="EMBL/GenBank/DDBJ databases">
        <title>Transposable element dynamics among asymbiotic and ectomycorrhizal Amanita fungi.</title>
        <authorList>
            <consortium name="DOE Joint Genome Institute"/>
            <person name="Hess J."/>
            <person name="Skrede I."/>
            <person name="Wolfe B."/>
            <person name="LaButti K."/>
            <person name="Ohm R.A."/>
            <person name="Grigoriev I.V."/>
            <person name="Pringle A."/>
        </authorList>
    </citation>
    <scope>NUCLEOTIDE SEQUENCE [LARGE SCALE GENOMIC DNA]</scope>
    <source>
        <strain evidence="1 2">SKay4041</strain>
    </source>
</reference>
<gene>
    <name evidence="1" type="ORF">AMATHDRAFT_58726</name>
</gene>
<organism evidence="1 2">
    <name type="scientific">Amanita thiersii Skay4041</name>
    <dbReference type="NCBI Taxonomy" id="703135"/>
    <lineage>
        <taxon>Eukaryota</taxon>
        <taxon>Fungi</taxon>
        <taxon>Dikarya</taxon>
        <taxon>Basidiomycota</taxon>
        <taxon>Agaricomycotina</taxon>
        <taxon>Agaricomycetes</taxon>
        <taxon>Agaricomycetidae</taxon>
        <taxon>Agaricales</taxon>
        <taxon>Pluteineae</taxon>
        <taxon>Amanitaceae</taxon>
        <taxon>Amanita</taxon>
    </lineage>
</organism>